<evidence type="ECO:0000313" key="2">
    <source>
        <dbReference type="Proteomes" id="UP000321393"/>
    </source>
</evidence>
<evidence type="ECO:0000313" key="1">
    <source>
        <dbReference type="EMBL" id="KAA0055016.1"/>
    </source>
</evidence>
<name>A0A5A7UL47_CUCMM</name>
<dbReference type="AlphaFoldDB" id="A0A5A7UL47"/>
<organism evidence="1 2">
    <name type="scientific">Cucumis melo var. makuwa</name>
    <name type="common">Oriental melon</name>
    <dbReference type="NCBI Taxonomy" id="1194695"/>
    <lineage>
        <taxon>Eukaryota</taxon>
        <taxon>Viridiplantae</taxon>
        <taxon>Streptophyta</taxon>
        <taxon>Embryophyta</taxon>
        <taxon>Tracheophyta</taxon>
        <taxon>Spermatophyta</taxon>
        <taxon>Magnoliopsida</taxon>
        <taxon>eudicotyledons</taxon>
        <taxon>Gunneridae</taxon>
        <taxon>Pentapetalae</taxon>
        <taxon>rosids</taxon>
        <taxon>fabids</taxon>
        <taxon>Cucurbitales</taxon>
        <taxon>Cucurbitaceae</taxon>
        <taxon>Benincaseae</taxon>
        <taxon>Cucumis</taxon>
    </lineage>
</organism>
<gene>
    <name evidence="1" type="ORF">E6C27_scaffold43052G001700</name>
</gene>
<sequence>MAQKRIEEKLETFDQEISGIRVELYKLLEIEENLLSLAKSIKTGHPSRETTAVIKMHQRNSEGKIDNLWRKGRIIEQRTNI</sequence>
<protein>
    <recommendedName>
        <fullName evidence="3">Ty3-gypsy retrotransposon protein</fullName>
    </recommendedName>
</protein>
<comment type="caution">
    <text evidence="1">The sequence shown here is derived from an EMBL/GenBank/DDBJ whole genome shotgun (WGS) entry which is preliminary data.</text>
</comment>
<accession>A0A5A7UL47</accession>
<proteinExistence type="predicted"/>
<dbReference type="EMBL" id="SSTE01008633">
    <property type="protein sequence ID" value="KAA0055016.1"/>
    <property type="molecule type" value="Genomic_DNA"/>
</dbReference>
<dbReference type="Proteomes" id="UP000321393">
    <property type="component" value="Unassembled WGS sequence"/>
</dbReference>
<evidence type="ECO:0008006" key="3">
    <source>
        <dbReference type="Google" id="ProtNLM"/>
    </source>
</evidence>
<reference evidence="1 2" key="1">
    <citation type="submission" date="2019-08" db="EMBL/GenBank/DDBJ databases">
        <title>Draft genome sequences of two oriental melons (Cucumis melo L. var makuwa).</title>
        <authorList>
            <person name="Kwon S.-Y."/>
        </authorList>
    </citation>
    <scope>NUCLEOTIDE SEQUENCE [LARGE SCALE GENOMIC DNA]</scope>
    <source>
        <strain evidence="2">cv. SW 3</strain>
        <tissue evidence="1">Leaf</tissue>
    </source>
</reference>